<dbReference type="InterPro" id="IPR010708">
    <property type="entry name" value="5'(3')-deoxyribonucleotidase"/>
</dbReference>
<dbReference type="Pfam" id="PF06941">
    <property type="entry name" value="NT5C"/>
    <property type="match status" value="1"/>
</dbReference>
<dbReference type="SUPFAM" id="SSF56784">
    <property type="entry name" value="HAD-like"/>
    <property type="match status" value="1"/>
</dbReference>
<dbReference type="PANTHER" id="PTHR16504">
    <property type="entry name" value="5'(3')-DEOXYRIBONUCLEOTIDASE"/>
    <property type="match status" value="1"/>
</dbReference>
<dbReference type="PANTHER" id="PTHR16504:SF6">
    <property type="entry name" value="5'(3')-DEOXYRIBONUCLEOTIDASE, MITOCHONDRIAL"/>
    <property type="match status" value="1"/>
</dbReference>
<dbReference type="GO" id="GO:0008253">
    <property type="term" value="F:5'-nucleotidase activity"/>
    <property type="evidence" value="ECO:0007669"/>
    <property type="project" value="InterPro"/>
</dbReference>
<dbReference type="GeneTree" id="ENSGT00390000011596"/>
<name>A0A8C6XWD4_NAJNA</name>
<reference evidence="1" key="2">
    <citation type="submission" date="2025-09" db="UniProtKB">
        <authorList>
            <consortium name="Ensembl"/>
        </authorList>
    </citation>
    <scope>IDENTIFICATION</scope>
</reference>
<protein>
    <submittedName>
        <fullName evidence="1">5',3'-nucleotidase, mitochondrial</fullName>
    </submittedName>
</protein>
<sequence length="112" mass="13215">IPPLPEKTEVFICTSPIKKYRYCPYEKFAWIEKHFGHKFLEHVILTRDKTIVSGHVLIDDRPDIIGVERTPTWEHVLFTACHNKHLQLPASCHRLHSWADDWKAILESKRTC</sequence>
<dbReference type="AlphaFoldDB" id="A0A8C6XWD4"/>
<dbReference type="GO" id="GO:0005739">
    <property type="term" value="C:mitochondrion"/>
    <property type="evidence" value="ECO:0007669"/>
    <property type="project" value="TreeGrafter"/>
</dbReference>
<organism evidence="1 2">
    <name type="scientific">Naja naja</name>
    <name type="common">Indian cobra</name>
    <dbReference type="NCBI Taxonomy" id="35670"/>
    <lineage>
        <taxon>Eukaryota</taxon>
        <taxon>Metazoa</taxon>
        <taxon>Chordata</taxon>
        <taxon>Craniata</taxon>
        <taxon>Vertebrata</taxon>
        <taxon>Euteleostomi</taxon>
        <taxon>Lepidosauria</taxon>
        <taxon>Squamata</taxon>
        <taxon>Bifurcata</taxon>
        <taxon>Unidentata</taxon>
        <taxon>Episquamata</taxon>
        <taxon>Toxicofera</taxon>
        <taxon>Serpentes</taxon>
        <taxon>Colubroidea</taxon>
        <taxon>Elapidae</taxon>
        <taxon>Elapinae</taxon>
        <taxon>Naja</taxon>
    </lineage>
</organism>
<dbReference type="InterPro" id="IPR023214">
    <property type="entry name" value="HAD_sf"/>
</dbReference>
<dbReference type="Proteomes" id="UP000694559">
    <property type="component" value="Unplaced"/>
</dbReference>
<dbReference type="GO" id="GO:0009223">
    <property type="term" value="P:pyrimidine deoxyribonucleotide catabolic process"/>
    <property type="evidence" value="ECO:0007669"/>
    <property type="project" value="TreeGrafter"/>
</dbReference>
<dbReference type="InterPro" id="IPR036412">
    <property type="entry name" value="HAD-like_sf"/>
</dbReference>
<dbReference type="Gene3D" id="3.40.50.1000">
    <property type="entry name" value="HAD superfamily/HAD-like"/>
    <property type="match status" value="1"/>
</dbReference>
<evidence type="ECO:0000313" key="1">
    <source>
        <dbReference type="Ensembl" id="ENSNNAP00000020703.1"/>
    </source>
</evidence>
<proteinExistence type="predicted"/>
<evidence type="ECO:0000313" key="2">
    <source>
        <dbReference type="Proteomes" id="UP000694559"/>
    </source>
</evidence>
<reference evidence="1" key="1">
    <citation type="submission" date="2025-08" db="UniProtKB">
        <authorList>
            <consortium name="Ensembl"/>
        </authorList>
    </citation>
    <scope>IDENTIFICATION</scope>
</reference>
<keyword evidence="2" id="KW-1185">Reference proteome</keyword>
<dbReference type="Ensembl" id="ENSNNAT00000021714.1">
    <property type="protein sequence ID" value="ENSNNAP00000020703.1"/>
    <property type="gene ID" value="ENSNNAG00000013650.1"/>
</dbReference>
<dbReference type="OrthoDB" id="10248475at2759"/>
<accession>A0A8C6XWD4</accession>
<gene>
    <name evidence="1" type="primary">NT5M</name>
</gene>